<dbReference type="CDD" id="cd04186">
    <property type="entry name" value="GT_2_like_c"/>
    <property type="match status" value="1"/>
</dbReference>
<dbReference type="InterPro" id="IPR001173">
    <property type="entry name" value="Glyco_trans_2-like"/>
</dbReference>
<keyword evidence="3" id="KW-0808">Transferase</keyword>
<dbReference type="RefSeq" id="WP_377343142.1">
    <property type="nucleotide sequence ID" value="NZ_JBHLUE010000026.1"/>
</dbReference>
<gene>
    <name evidence="3" type="ORF">ACFFHU_27120</name>
</gene>
<dbReference type="PANTHER" id="PTHR43179:SF7">
    <property type="entry name" value="RHAMNOSYLTRANSFERASE WBBL"/>
    <property type="match status" value="1"/>
</dbReference>
<dbReference type="EMBL" id="JBHLUE010000026">
    <property type="protein sequence ID" value="MFC0567799.1"/>
    <property type="molecule type" value="Genomic_DNA"/>
</dbReference>
<name>A0ABV6P511_9ACTN</name>
<organism evidence="3 4">
    <name type="scientific">Plantactinospora siamensis</name>
    <dbReference type="NCBI Taxonomy" id="555372"/>
    <lineage>
        <taxon>Bacteria</taxon>
        <taxon>Bacillati</taxon>
        <taxon>Actinomycetota</taxon>
        <taxon>Actinomycetes</taxon>
        <taxon>Micromonosporales</taxon>
        <taxon>Micromonosporaceae</taxon>
        <taxon>Plantactinospora</taxon>
    </lineage>
</organism>
<evidence type="ECO:0000256" key="1">
    <source>
        <dbReference type="SAM" id="MobiDB-lite"/>
    </source>
</evidence>
<proteinExistence type="predicted"/>
<dbReference type="EC" id="2.4.-.-" evidence="3"/>
<comment type="caution">
    <text evidence="3">The sequence shown here is derived from an EMBL/GenBank/DDBJ whole genome shotgun (WGS) entry which is preliminary data.</text>
</comment>
<feature type="domain" description="Glycosyltransferase 2-like" evidence="2">
    <location>
        <begin position="30"/>
        <end position="153"/>
    </location>
</feature>
<dbReference type="InterPro" id="IPR029044">
    <property type="entry name" value="Nucleotide-diphossugar_trans"/>
</dbReference>
<dbReference type="Pfam" id="PF00535">
    <property type="entry name" value="Glycos_transf_2"/>
    <property type="match status" value="1"/>
</dbReference>
<feature type="region of interest" description="Disordered" evidence="1">
    <location>
        <begin position="1"/>
        <end position="22"/>
    </location>
</feature>
<keyword evidence="3" id="KW-0328">Glycosyltransferase</keyword>
<dbReference type="Gene3D" id="3.90.550.10">
    <property type="entry name" value="Spore Coat Polysaccharide Biosynthesis Protein SpsA, Chain A"/>
    <property type="match status" value="1"/>
</dbReference>
<dbReference type="Gene3D" id="3.40.50.2000">
    <property type="entry name" value="Glycogen Phosphorylase B"/>
    <property type="match status" value="1"/>
</dbReference>
<dbReference type="PANTHER" id="PTHR43179">
    <property type="entry name" value="RHAMNOSYLTRANSFERASE WBBL"/>
    <property type="match status" value="1"/>
</dbReference>
<sequence>MSGPPLTSRRPRGGGVGTVEPAGPATPLVSVLLVSWNTREKTRRCLESLAAAATGATRYELIVVDNGSTDGSAQLLAERADVRLLRNPGNRGFAAAVNQAYREAQGDLILLLNSDVECRPGALTALVDFLADRPEVAGVAPHYVDEDGEPDNQYLGMLGFRAAVGLAVGLRSMPGLRGAWRRYQLRDVDFGAARPVPQPPASCLLLRRGVLPPDHIFDEGYPLYFNDVRLAQQLSTAGRPLWSTPDAVVVHNPGTSGRMLPAATRSRHHLGGLVRFVSQTQPRRRLWLLRLLVLLSRPLRAVVRAPGRLGPRDLLAAVRGDCGALPDDLRPWLVMFSGVAWRTEAHRQHALARELAADRRVLFVEPPGNRPRWRFRVTPIEPSLWRVTPPAVLPGGRQLPPANWVNRWLAARLIRRWLDRHAGQRLAWIDDDLSLAAARRLRADSIVYDCTDLSWTFARPWNRWHLRRGARRAVRAADLVLASSPALLDRLPSATAPVVLVPNACDPERFSRSGPVAEWTAELPRPLLGYAGAVDTRAFDAGLVATVARLRPDWTFLLVGPQTAAGRAALTGLPNVVLRGMVEFADVPAILRACDVLLIPYRVGELIDYVQPKKLYEYLALGKPVVATPLPALRHLDEPIHLAAGAAAFAAAIDEALREENADAAAARRAAAERNTWSRRADRVRELFDECAARRGDRR</sequence>
<dbReference type="Pfam" id="PF13692">
    <property type="entry name" value="Glyco_trans_1_4"/>
    <property type="match status" value="1"/>
</dbReference>
<dbReference type="SUPFAM" id="SSF53448">
    <property type="entry name" value="Nucleotide-diphospho-sugar transferases"/>
    <property type="match status" value="1"/>
</dbReference>
<evidence type="ECO:0000259" key="2">
    <source>
        <dbReference type="Pfam" id="PF00535"/>
    </source>
</evidence>
<evidence type="ECO:0000313" key="4">
    <source>
        <dbReference type="Proteomes" id="UP001589894"/>
    </source>
</evidence>
<dbReference type="Gene3D" id="3.40.50.11010">
    <property type="match status" value="1"/>
</dbReference>
<evidence type="ECO:0000313" key="3">
    <source>
        <dbReference type="EMBL" id="MFC0567799.1"/>
    </source>
</evidence>
<dbReference type="GO" id="GO:0016757">
    <property type="term" value="F:glycosyltransferase activity"/>
    <property type="evidence" value="ECO:0007669"/>
    <property type="project" value="UniProtKB-KW"/>
</dbReference>
<protein>
    <submittedName>
        <fullName evidence="3">Glycosyltransferase</fullName>
        <ecNumber evidence="3">2.4.-.-</ecNumber>
    </submittedName>
</protein>
<reference evidence="3 4" key="1">
    <citation type="submission" date="2024-09" db="EMBL/GenBank/DDBJ databases">
        <authorList>
            <person name="Sun Q."/>
            <person name="Mori K."/>
        </authorList>
    </citation>
    <scope>NUCLEOTIDE SEQUENCE [LARGE SCALE GENOMIC DNA]</scope>
    <source>
        <strain evidence="3 4">TBRC 2205</strain>
    </source>
</reference>
<dbReference type="Proteomes" id="UP001589894">
    <property type="component" value="Unassembled WGS sequence"/>
</dbReference>
<accession>A0ABV6P511</accession>
<dbReference type="SUPFAM" id="SSF53756">
    <property type="entry name" value="UDP-Glycosyltransferase/glycogen phosphorylase"/>
    <property type="match status" value="1"/>
</dbReference>
<keyword evidence="4" id="KW-1185">Reference proteome</keyword>